<keyword evidence="3" id="KW-1185">Reference proteome</keyword>
<reference evidence="2 3" key="1">
    <citation type="journal article" date="2018" name="Front. Plant Sci.">
        <title>Red Clover (Trifolium pratense) and Zigzag Clover (T. medium) - A Picture of Genomic Similarities and Differences.</title>
        <authorList>
            <person name="Dluhosova J."/>
            <person name="Istvanek J."/>
            <person name="Nedelnik J."/>
            <person name="Repkova J."/>
        </authorList>
    </citation>
    <scope>NUCLEOTIDE SEQUENCE [LARGE SCALE GENOMIC DNA]</scope>
    <source>
        <strain evidence="3">cv. 10/8</strain>
        <tissue evidence="2">Leaf</tissue>
    </source>
</reference>
<name>A0A392R5T6_9FABA</name>
<evidence type="ECO:0000313" key="3">
    <source>
        <dbReference type="Proteomes" id="UP000265520"/>
    </source>
</evidence>
<dbReference type="AlphaFoldDB" id="A0A392R5T6"/>
<accession>A0A392R5T6</accession>
<organism evidence="2 3">
    <name type="scientific">Trifolium medium</name>
    <dbReference type="NCBI Taxonomy" id="97028"/>
    <lineage>
        <taxon>Eukaryota</taxon>
        <taxon>Viridiplantae</taxon>
        <taxon>Streptophyta</taxon>
        <taxon>Embryophyta</taxon>
        <taxon>Tracheophyta</taxon>
        <taxon>Spermatophyta</taxon>
        <taxon>Magnoliopsida</taxon>
        <taxon>eudicotyledons</taxon>
        <taxon>Gunneridae</taxon>
        <taxon>Pentapetalae</taxon>
        <taxon>rosids</taxon>
        <taxon>fabids</taxon>
        <taxon>Fabales</taxon>
        <taxon>Fabaceae</taxon>
        <taxon>Papilionoideae</taxon>
        <taxon>50 kb inversion clade</taxon>
        <taxon>NPAAA clade</taxon>
        <taxon>Hologalegina</taxon>
        <taxon>IRL clade</taxon>
        <taxon>Trifolieae</taxon>
        <taxon>Trifolium</taxon>
    </lineage>
</organism>
<comment type="caution">
    <text evidence="2">The sequence shown here is derived from an EMBL/GenBank/DDBJ whole genome shotgun (WGS) entry which is preliminary data.</text>
</comment>
<evidence type="ECO:0000313" key="2">
    <source>
        <dbReference type="EMBL" id="MCI31150.1"/>
    </source>
</evidence>
<feature type="region of interest" description="Disordered" evidence="1">
    <location>
        <begin position="1"/>
        <end position="21"/>
    </location>
</feature>
<dbReference type="Proteomes" id="UP000265520">
    <property type="component" value="Unassembled WGS sequence"/>
</dbReference>
<sequence length="21" mass="2210">MDGAALSKFSVSSEDKLSLPQ</sequence>
<dbReference type="EMBL" id="LXQA010184975">
    <property type="protein sequence ID" value="MCI31150.1"/>
    <property type="molecule type" value="Genomic_DNA"/>
</dbReference>
<protein>
    <submittedName>
        <fullName evidence="2">Uncharacterized protein</fullName>
    </submittedName>
</protein>
<feature type="non-terminal residue" evidence="2">
    <location>
        <position position="21"/>
    </location>
</feature>
<evidence type="ECO:0000256" key="1">
    <source>
        <dbReference type="SAM" id="MobiDB-lite"/>
    </source>
</evidence>
<proteinExistence type="predicted"/>